<accession>A0A1S9T0G3</accession>
<proteinExistence type="predicted"/>
<dbReference type="Proteomes" id="UP000190906">
    <property type="component" value="Unassembled WGS sequence"/>
</dbReference>
<dbReference type="EMBL" id="MUAJ01000131">
    <property type="protein sequence ID" value="OOR03504.1"/>
    <property type="molecule type" value="Genomic_DNA"/>
</dbReference>
<comment type="caution">
    <text evidence="1">The sequence shown here is derived from an EMBL/GenBank/DDBJ whole genome shotgun (WGS) entry which is preliminary data.</text>
</comment>
<protein>
    <submittedName>
        <fullName evidence="1">Uncharacterized protein</fullName>
    </submittedName>
</protein>
<reference evidence="1 2" key="1">
    <citation type="submission" date="2017-01" db="EMBL/GenBank/DDBJ databases">
        <title>Bacillus cereus isolates.</title>
        <authorList>
            <person name="Beno S.M."/>
        </authorList>
    </citation>
    <scope>NUCLEOTIDE SEQUENCE [LARGE SCALE GENOMIC DNA]</scope>
    <source>
        <strain evidence="1 2">FSL H8-0485</strain>
    </source>
</reference>
<gene>
    <name evidence="1" type="ORF">BW897_32415</name>
</gene>
<organism evidence="1 2">
    <name type="scientific">Bacillus cereus</name>
    <dbReference type="NCBI Taxonomy" id="1396"/>
    <lineage>
        <taxon>Bacteria</taxon>
        <taxon>Bacillati</taxon>
        <taxon>Bacillota</taxon>
        <taxon>Bacilli</taxon>
        <taxon>Bacillales</taxon>
        <taxon>Bacillaceae</taxon>
        <taxon>Bacillus</taxon>
        <taxon>Bacillus cereus group</taxon>
    </lineage>
</organism>
<dbReference type="AlphaFoldDB" id="A0A1S9T0G3"/>
<name>A0A1S9T0G3_BACCE</name>
<sequence>MDSLVLQGNVYVLSYIERFPIIIDEIIMSDRDIEIYKQFQRDIYTTYKQIRHICNPRACEKTSLQTVKASLKEHWLEQYLNLTLKEANLVIEYADKFFGLAIK</sequence>
<dbReference type="RefSeq" id="WP_078206058.1">
    <property type="nucleotide sequence ID" value="NZ_MUAJ01000131.1"/>
</dbReference>
<evidence type="ECO:0000313" key="1">
    <source>
        <dbReference type="EMBL" id="OOR03504.1"/>
    </source>
</evidence>
<evidence type="ECO:0000313" key="2">
    <source>
        <dbReference type="Proteomes" id="UP000190906"/>
    </source>
</evidence>